<keyword evidence="7" id="KW-0812">Transmembrane</keyword>
<organism evidence="9 10">
    <name type="scientific">Herbaspirillum lusitanum</name>
    <dbReference type="NCBI Taxonomy" id="213312"/>
    <lineage>
        <taxon>Bacteria</taxon>
        <taxon>Pseudomonadati</taxon>
        <taxon>Pseudomonadota</taxon>
        <taxon>Betaproteobacteria</taxon>
        <taxon>Burkholderiales</taxon>
        <taxon>Oxalobacteraceae</taxon>
        <taxon>Herbaspirillum</taxon>
    </lineage>
</organism>
<dbReference type="PANTHER" id="PTHR24421:SF10">
    <property type="entry name" value="NITRATE_NITRITE SENSOR PROTEIN NARQ"/>
    <property type="match status" value="1"/>
</dbReference>
<dbReference type="EC" id="2.7.13.3" evidence="2"/>
<keyword evidence="7" id="KW-1133">Transmembrane helix</keyword>
<evidence type="ECO:0000256" key="1">
    <source>
        <dbReference type="ARBA" id="ARBA00000085"/>
    </source>
</evidence>
<feature type="domain" description="Histidine kinase/HSP90-like ATPase" evidence="8">
    <location>
        <begin position="542"/>
        <end position="631"/>
    </location>
</feature>
<dbReference type="CDD" id="cd16917">
    <property type="entry name" value="HATPase_UhpB-NarQ-NarX-like"/>
    <property type="match status" value="1"/>
</dbReference>
<dbReference type="Proteomes" id="UP001629246">
    <property type="component" value="Unassembled WGS sequence"/>
</dbReference>
<evidence type="ECO:0000256" key="5">
    <source>
        <dbReference type="ARBA" id="ARBA00023012"/>
    </source>
</evidence>
<feature type="transmembrane region" description="Helical" evidence="7">
    <location>
        <begin position="257"/>
        <end position="280"/>
    </location>
</feature>
<evidence type="ECO:0000313" key="9">
    <source>
        <dbReference type="EMBL" id="MFL9924083.1"/>
    </source>
</evidence>
<dbReference type="InterPro" id="IPR003594">
    <property type="entry name" value="HATPase_dom"/>
</dbReference>
<evidence type="ECO:0000256" key="4">
    <source>
        <dbReference type="ARBA" id="ARBA00022777"/>
    </source>
</evidence>
<accession>A0ABW9A5V0</accession>
<feature type="transmembrane region" description="Helical" evidence="7">
    <location>
        <begin position="318"/>
        <end position="337"/>
    </location>
</feature>
<evidence type="ECO:0000256" key="6">
    <source>
        <dbReference type="SAM" id="Coils"/>
    </source>
</evidence>
<keyword evidence="7" id="KW-0472">Membrane</keyword>
<dbReference type="SUPFAM" id="SSF55874">
    <property type="entry name" value="ATPase domain of HSP90 chaperone/DNA topoisomerase II/histidine kinase"/>
    <property type="match status" value="1"/>
</dbReference>
<feature type="coiled-coil region" evidence="6">
    <location>
        <begin position="411"/>
        <end position="438"/>
    </location>
</feature>
<evidence type="ECO:0000256" key="2">
    <source>
        <dbReference type="ARBA" id="ARBA00012438"/>
    </source>
</evidence>
<evidence type="ECO:0000259" key="8">
    <source>
        <dbReference type="Pfam" id="PF02518"/>
    </source>
</evidence>
<feature type="transmembrane region" description="Helical" evidence="7">
    <location>
        <begin position="349"/>
        <end position="367"/>
    </location>
</feature>
<dbReference type="GO" id="GO:0016301">
    <property type="term" value="F:kinase activity"/>
    <property type="evidence" value="ECO:0007669"/>
    <property type="project" value="UniProtKB-KW"/>
</dbReference>
<dbReference type="Gene3D" id="3.30.565.10">
    <property type="entry name" value="Histidine kinase-like ATPase, C-terminal domain"/>
    <property type="match status" value="1"/>
</dbReference>
<dbReference type="Gene3D" id="1.20.5.1930">
    <property type="match status" value="1"/>
</dbReference>
<feature type="transmembrane region" description="Helical" evidence="7">
    <location>
        <begin position="292"/>
        <end position="312"/>
    </location>
</feature>
<feature type="transmembrane region" description="Helical" evidence="7">
    <location>
        <begin position="226"/>
        <end position="245"/>
    </location>
</feature>
<proteinExistence type="predicted"/>
<dbReference type="RefSeq" id="WP_408156359.1">
    <property type="nucleotide sequence ID" value="NZ_JAQQFM010000003.1"/>
</dbReference>
<name>A0ABW9A5V0_9BURK</name>
<dbReference type="InterPro" id="IPR036890">
    <property type="entry name" value="HATPase_C_sf"/>
</dbReference>
<reference evidence="9 10" key="1">
    <citation type="journal article" date="2024" name="Chem. Sci.">
        <title>Discovery of megapolipeptins by genome mining of a Burkholderiales bacteria collection.</title>
        <authorList>
            <person name="Paulo B.S."/>
            <person name="Recchia M.J.J."/>
            <person name="Lee S."/>
            <person name="Fergusson C.H."/>
            <person name="Romanowski S.B."/>
            <person name="Hernandez A."/>
            <person name="Krull N."/>
            <person name="Liu D.Y."/>
            <person name="Cavanagh H."/>
            <person name="Bos A."/>
            <person name="Gray C.A."/>
            <person name="Murphy B.T."/>
            <person name="Linington R.G."/>
            <person name="Eustaquio A.S."/>
        </authorList>
    </citation>
    <scope>NUCLEOTIDE SEQUENCE [LARGE SCALE GENOMIC DNA]</scope>
    <source>
        <strain evidence="9 10">RL21-008-BIB-A</strain>
    </source>
</reference>
<gene>
    <name evidence="9" type="ORF">PQR62_07400</name>
</gene>
<dbReference type="InterPro" id="IPR050482">
    <property type="entry name" value="Sensor_HK_TwoCompSys"/>
</dbReference>
<protein>
    <recommendedName>
        <fullName evidence="2">histidine kinase</fullName>
        <ecNumber evidence="2">2.7.13.3</ecNumber>
    </recommendedName>
</protein>
<keyword evidence="6" id="KW-0175">Coiled coil</keyword>
<keyword evidence="10" id="KW-1185">Reference proteome</keyword>
<comment type="caution">
    <text evidence="9">The sequence shown here is derived from an EMBL/GenBank/DDBJ whole genome shotgun (WGS) entry which is preliminary data.</text>
</comment>
<evidence type="ECO:0000256" key="7">
    <source>
        <dbReference type="SAM" id="Phobius"/>
    </source>
</evidence>
<keyword evidence="4 9" id="KW-0418">Kinase</keyword>
<sequence length="637" mass="71502">MALAVFTSAAARAATPLHITSAELLNLPAHGYSAPPYQAQDVAEVLQQGKWEKVALPHALVRPLLPPGASDVDTAAHSVNGAEGPPTTVSWYRMRVAAGAENGVPDALYIPRWKTDGQLAVYGDNHLLYASHASVYWNGWNIPLWIPLKATAGAAVPHTILLRIERPRDSSGGISSLWVGESADLIWRYRLRYLLQIQLPYTSSAAFLAVGLFSFFVWCKFRSESSYLLLFYIAVASFLRTLHYHVGEGRLPLSDEWFSWLTVNSIYWLVLATHYFLNYLHRRPSRWINRMVLTVTLAMSVLTMPLVSGSLIDLYGLAPLVYVMLILVGSSVSVFGARQSWRARSGDGLLLSGWGLLGMLMGVHDWLLQNNYVSVESLYLGPYSNGGAFAIFMYIIFRRYIHANESVRLANATLKSRLQQREDELQESYQRLREIEHRQMLSNERQRIMQDMHDGMGSSLLTALLAAERGNLDKSMLADVLRNCIDDLKLTIDSMEPVQTDLLLLLATLRFRLTPRLESAGIRLRWDIDNVPALDWLDPRNALHILRILQEAFANIIKHAQATEIRVATVVRPDHVLVIVTDNGSGFQRAHESVRKGKGLNNQMRRAASIGAAVHWDSDDTGTRMTLQLPIHFPARH</sequence>
<dbReference type="EMBL" id="JAQQFM010000003">
    <property type="protein sequence ID" value="MFL9924083.1"/>
    <property type="molecule type" value="Genomic_DNA"/>
</dbReference>
<evidence type="ECO:0000256" key="3">
    <source>
        <dbReference type="ARBA" id="ARBA00022679"/>
    </source>
</evidence>
<feature type="transmembrane region" description="Helical" evidence="7">
    <location>
        <begin position="379"/>
        <end position="397"/>
    </location>
</feature>
<comment type="catalytic activity">
    <reaction evidence="1">
        <text>ATP + protein L-histidine = ADP + protein N-phospho-L-histidine.</text>
        <dbReference type="EC" id="2.7.13.3"/>
    </reaction>
</comment>
<evidence type="ECO:0000313" key="10">
    <source>
        <dbReference type="Proteomes" id="UP001629246"/>
    </source>
</evidence>
<dbReference type="Pfam" id="PF02518">
    <property type="entry name" value="HATPase_c"/>
    <property type="match status" value="1"/>
</dbReference>
<feature type="transmembrane region" description="Helical" evidence="7">
    <location>
        <begin position="199"/>
        <end position="219"/>
    </location>
</feature>
<keyword evidence="5" id="KW-0902">Two-component regulatory system</keyword>
<dbReference type="PANTHER" id="PTHR24421">
    <property type="entry name" value="NITRATE/NITRITE SENSOR PROTEIN NARX-RELATED"/>
    <property type="match status" value="1"/>
</dbReference>
<keyword evidence="3" id="KW-0808">Transferase</keyword>